<dbReference type="Proteomes" id="UP001345691">
    <property type="component" value="Unassembled WGS sequence"/>
</dbReference>
<feature type="signal peptide" evidence="2">
    <location>
        <begin position="1"/>
        <end position="16"/>
    </location>
</feature>
<evidence type="ECO:0000256" key="2">
    <source>
        <dbReference type="SAM" id="SignalP"/>
    </source>
</evidence>
<gene>
    <name evidence="3" type="ORF">LTR69_008519</name>
</gene>
<organism evidence="3 4">
    <name type="scientific">Exophiala sideris</name>
    <dbReference type="NCBI Taxonomy" id="1016849"/>
    <lineage>
        <taxon>Eukaryota</taxon>
        <taxon>Fungi</taxon>
        <taxon>Dikarya</taxon>
        <taxon>Ascomycota</taxon>
        <taxon>Pezizomycotina</taxon>
        <taxon>Eurotiomycetes</taxon>
        <taxon>Chaetothyriomycetidae</taxon>
        <taxon>Chaetothyriales</taxon>
        <taxon>Herpotrichiellaceae</taxon>
        <taxon>Exophiala</taxon>
    </lineage>
</organism>
<reference evidence="3 4" key="1">
    <citation type="submission" date="2023-08" db="EMBL/GenBank/DDBJ databases">
        <title>Black Yeasts Isolated from many extreme environments.</title>
        <authorList>
            <person name="Coleine C."/>
            <person name="Stajich J.E."/>
            <person name="Selbmann L."/>
        </authorList>
    </citation>
    <scope>NUCLEOTIDE SEQUENCE [LARGE SCALE GENOMIC DNA]</scope>
    <source>
        <strain evidence="3 4">CCFEE 6328</strain>
    </source>
</reference>
<keyword evidence="1" id="KW-0472">Membrane</keyword>
<name>A0ABR0J2I8_9EURO</name>
<keyword evidence="1" id="KW-0812">Transmembrane</keyword>
<evidence type="ECO:0000256" key="1">
    <source>
        <dbReference type="SAM" id="Phobius"/>
    </source>
</evidence>
<feature type="chain" id="PRO_5045397300" description="SEA domain-containing protein" evidence="2">
    <location>
        <begin position="17"/>
        <end position="425"/>
    </location>
</feature>
<evidence type="ECO:0008006" key="5">
    <source>
        <dbReference type="Google" id="ProtNLM"/>
    </source>
</evidence>
<keyword evidence="4" id="KW-1185">Reference proteome</keyword>
<proteinExistence type="predicted"/>
<feature type="transmembrane region" description="Helical" evidence="1">
    <location>
        <begin position="374"/>
        <end position="399"/>
    </location>
</feature>
<keyword evidence="2" id="KW-0732">Signal</keyword>
<evidence type="ECO:0000313" key="4">
    <source>
        <dbReference type="Proteomes" id="UP001345691"/>
    </source>
</evidence>
<dbReference type="EMBL" id="JAVRRF010000021">
    <property type="protein sequence ID" value="KAK5054951.1"/>
    <property type="molecule type" value="Genomic_DNA"/>
</dbReference>
<evidence type="ECO:0000313" key="3">
    <source>
        <dbReference type="EMBL" id="KAK5054951.1"/>
    </source>
</evidence>
<protein>
    <recommendedName>
        <fullName evidence="5">SEA domain-containing protein</fullName>
    </recommendedName>
</protein>
<sequence>MLFLFSLAALFSTTFGANIDYKRGNYGGENTAKGPGWSDWASTTSVLYSSSGCSMTTVTCTVSPLCPPVVTPTVTSTVETTTTLPEQPITSTTTYTDTVTHNVSISATSTVTSTVETTITLPEQPITSTTTYTDTVTHNVSTSATSTVTSTVETTITLPEQPITSTTTYTETLTHTMSTSCTPSPTPTPCCNGTINFDALLTAIKAYLDTTFIEELNATLVESISTAFTEVIGVEVDNSVHEAISKEFVDISTTFSKFEENITQSINISVDNSLQHYVDNTLINTIDQSIDKTITEFFNQDILTNINETFFAALHNYTYNTNITLDNSSLHYLNSSISDVMYGYMHTQFTETDSSLNQDMRQSILSYSYNDSPWYAIAILTLLVIFGILTLAGLLWLIFRNPKPHKRIGQCPDCGAPQDQCACGT</sequence>
<keyword evidence="1" id="KW-1133">Transmembrane helix</keyword>
<accession>A0ABR0J2I8</accession>
<comment type="caution">
    <text evidence="3">The sequence shown here is derived from an EMBL/GenBank/DDBJ whole genome shotgun (WGS) entry which is preliminary data.</text>
</comment>